<dbReference type="InterPro" id="IPR041715">
    <property type="entry name" value="HisRS-like_core"/>
</dbReference>
<dbReference type="HOGENOM" id="CLU_025113_1_1_9"/>
<feature type="binding site" evidence="10">
    <location>
        <begin position="92"/>
        <end position="94"/>
    </location>
    <ligand>
        <name>L-histidine</name>
        <dbReference type="ChEBI" id="CHEBI:57595"/>
    </ligand>
</feature>
<evidence type="ECO:0000256" key="4">
    <source>
        <dbReference type="ARBA" id="ARBA00022741"/>
    </source>
</evidence>
<dbReference type="InterPro" id="IPR033656">
    <property type="entry name" value="HisRS_anticodon"/>
</dbReference>
<feature type="binding site" evidence="10">
    <location>
        <position position="270"/>
    </location>
    <ligand>
        <name>L-histidine</name>
        <dbReference type="ChEBI" id="CHEBI:57595"/>
    </ligand>
</feature>
<dbReference type="GO" id="GO:0004821">
    <property type="term" value="F:histidine-tRNA ligase activity"/>
    <property type="evidence" value="ECO:0007669"/>
    <property type="project" value="UniProtKB-UniRule"/>
</dbReference>
<dbReference type="PROSITE" id="PS50862">
    <property type="entry name" value="AA_TRNA_LIGASE_II"/>
    <property type="match status" value="1"/>
</dbReference>
<dbReference type="InterPro" id="IPR004516">
    <property type="entry name" value="HisRS/HisZ"/>
</dbReference>
<dbReference type="Pfam" id="PF03129">
    <property type="entry name" value="HGTP_anticodon"/>
    <property type="match status" value="1"/>
</dbReference>
<evidence type="ECO:0000313" key="12">
    <source>
        <dbReference type="EMBL" id="ERL66742.1"/>
    </source>
</evidence>
<gene>
    <name evidence="9 12" type="primary">hisS</name>
    <name evidence="12" type="ORF">L248_0421</name>
</gene>
<evidence type="ECO:0000256" key="9">
    <source>
        <dbReference type="HAMAP-Rule" id="MF_00127"/>
    </source>
</evidence>
<comment type="subunit">
    <text evidence="9">Homodimer.</text>
</comment>
<dbReference type="STRING" id="1231336.L248_0421"/>
<comment type="subcellular location">
    <subcellularLocation>
        <location evidence="9">Cytoplasm</location>
    </subcellularLocation>
</comment>
<evidence type="ECO:0000256" key="7">
    <source>
        <dbReference type="ARBA" id="ARBA00023146"/>
    </source>
</evidence>
<dbReference type="AlphaFoldDB" id="U4TZM0"/>
<name>U4TZM0_9LACO</name>
<dbReference type="SUPFAM" id="SSF55681">
    <property type="entry name" value="Class II aaRS and biotin synthetases"/>
    <property type="match status" value="1"/>
</dbReference>
<evidence type="ECO:0000259" key="11">
    <source>
        <dbReference type="PROSITE" id="PS50862"/>
    </source>
</evidence>
<dbReference type="HAMAP" id="MF_00127">
    <property type="entry name" value="His_tRNA_synth"/>
    <property type="match status" value="1"/>
</dbReference>
<dbReference type="InterPro" id="IPR015807">
    <property type="entry name" value="His-tRNA-ligase"/>
</dbReference>
<dbReference type="Pfam" id="PF13393">
    <property type="entry name" value="tRNA-synt_His"/>
    <property type="match status" value="1"/>
</dbReference>
<dbReference type="PANTHER" id="PTHR43707:SF1">
    <property type="entry name" value="HISTIDINE--TRNA LIGASE, MITOCHONDRIAL-RELATED"/>
    <property type="match status" value="1"/>
</dbReference>
<comment type="catalytic activity">
    <reaction evidence="8 9">
        <text>tRNA(His) + L-histidine + ATP = L-histidyl-tRNA(His) + AMP + diphosphate + H(+)</text>
        <dbReference type="Rhea" id="RHEA:17313"/>
        <dbReference type="Rhea" id="RHEA-COMP:9665"/>
        <dbReference type="Rhea" id="RHEA-COMP:9689"/>
        <dbReference type="ChEBI" id="CHEBI:15378"/>
        <dbReference type="ChEBI" id="CHEBI:30616"/>
        <dbReference type="ChEBI" id="CHEBI:33019"/>
        <dbReference type="ChEBI" id="CHEBI:57595"/>
        <dbReference type="ChEBI" id="CHEBI:78442"/>
        <dbReference type="ChEBI" id="CHEBI:78527"/>
        <dbReference type="ChEBI" id="CHEBI:456215"/>
        <dbReference type="EC" id="6.1.1.21"/>
    </reaction>
</comment>
<comment type="similarity">
    <text evidence="1 9">Belongs to the class-II aminoacyl-tRNA synthetase family.</text>
</comment>
<feature type="binding site" evidence="10">
    <location>
        <position position="125"/>
    </location>
    <ligand>
        <name>L-histidine</name>
        <dbReference type="ChEBI" id="CHEBI:57595"/>
    </ligand>
</feature>
<evidence type="ECO:0000256" key="5">
    <source>
        <dbReference type="ARBA" id="ARBA00022840"/>
    </source>
</evidence>
<dbReference type="CDD" id="cd00859">
    <property type="entry name" value="HisRS_anticodon"/>
    <property type="match status" value="1"/>
</dbReference>
<accession>U4TZM0</accession>
<keyword evidence="7 9" id="KW-0030">Aminoacyl-tRNA synthetase</keyword>
<dbReference type="Proteomes" id="UP000030647">
    <property type="component" value="Unassembled WGS sequence"/>
</dbReference>
<keyword evidence="6 9" id="KW-0648">Protein biosynthesis</keyword>
<dbReference type="EMBL" id="KI271582">
    <property type="protein sequence ID" value="ERL66742.1"/>
    <property type="molecule type" value="Genomic_DNA"/>
</dbReference>
<keyword evidence="2 9" id="KW-0963">Cytoplasm</keyword>
<evidence type="ECO:0000256" key="8">
    <source>
        <dbReference type="ARBA" id="ARBA00047639"/>
    </source>
</evidence>
<feature type="binding site" evidence="10">
    <location>
        <position position="139"/>
    </location>
    <ligand>
        <name>L-histidine</name>
        <dbReference type="ChEBI" id="CHEBI:57595"/>
    </ligand>
</feature>
<protein>
    <recommendedName>
        <fullName evidence="9">Histidine--tRNA ligase</fullName>
        <ecNumber evidence="9">6.1.1.21</ecNumber>
    </recommendedName>
    <alternativeName>
        <fullName evidence="9">Histidyl-tRNA synthetase</fullName>
        <shortName evidence="9">HisRS</shortName>
    </alternativeName>
</protein>
<dbReference type="Gene3D" id="3.30.930.10">
    <property type="entry name" value="Bira Bifunctional Protein, Domain 2"/>
    <property type="match status" value="1"/>
</dbReference>
<dbReference type="eggNOG" id="COG0124">
    <property type="taxonomic scope" value="Bacteria"/>
</dbReference>
<feature type="domain" description="Aminoacyl-transfer RNA synthetases class-II family profile" evidence="11">
    <location>
        <begin position="19"/>
        <end position="339"/>
    </location>
</feature>
<dbReference type="GO" id="GO:0006427">
    <property type="term" value="P:histidyl-tRNA aminoacylation"/>
    <property type="evidence" value="ECO:0007669"/>
    <property type="project" value="UniProtKB-UniRule"/>
</dbReference>
<evidence type="ECO:0000256" key="6">
    <source>
        <dbReference type="ARBA" id="ARBA00022917"/>
    </source>
</evidence>
<feature type="binding site" evidence="10">
    <location>
        <begin position="274"/>
        <end position="275"/>
    </location>
    <ligand>
        <name>L-histidine</name>
        <dbReference type="ChEBI" id="CHEBI:57595"/>
    </ligand>
</feature>
<dbReference type="InterPro" id="IPR006195">
    <property type="entry name" value="aa-tRNA-synth_II"/>
</dbReference>
<proteinExistence type="inferred from homology"/>
<evidence type="ECO:0000256" key="1">
    <source>
        <dbReference type="ARBA" id="ARBA00008226"/>
    </source>
</evidence>
<evidence type="ECO:0000256" key="10">
    <source>
        <dbReference type="PIRSR" id="PIRSR001549-1"/>
    </source>
</evidence>
<feature type="binding site" evidence="10">
    <location>
        <position position="143"/>
    </location>
    <ligand>
        <name>L-histidine</name>
        <dbReference type="ChEBI" id="CHEBI:57595"/>
    </ligand>
</feature>
<dbReference type="InterPro" id="IPR036621">
    <property type="entry name" value="Anticodon-bd_dom_sf"/>
</dbReference>
<reference evidence="13" key="1">
    <citation type="journal article" date="2013" name="Genome Announc.">
        <title>Whole-Genome Sequencing of Lactobacillus shenzhenensis Strain LY-73T.</title>
        <authorList>
            <person name="Lin Z."/>
            <person name="Liu Z."/>
            <person name="Yang R."/>
            <person name="Zou Y."/>
            <person name="Wan D."/>
            <person name="Chen J."/>
            <person name="Guo M."/>
            <person name="Zhao J."/>
            <person name="Fang C."/>
            <person name="Yang R."/>
            <person name="Liu F."/>
        </authorList>
    </citation>
    <scope>NUCLEOTIDE SEQUENCE [LARGE SCALE GENOMIC DNA]</scope>
    <source>
        <strain evidence="13">LY-73</strain>
    </source>
</reference>
<dbReference type="GO" id="GO:0005737">
    <property type="term" value="C:cytoplasm"/>
    <property type="evidence" value="ECO:0007669"/>
    <property type="project" value="UniProtKB-SubCell"/>
</dbReference>
<dbReference type="PANTHER" id="PTHR43707">
    <property type="entry name" value="HISTIDYL-TRNA SYNTHETASE"/>
    <property type="match status" value="1"/>
</dbReference>
<dbReference type="GO" id="GO:0140096">
    <property type="term" value="F:catalytic activity, acting on a protein"/>
    <property type="evidence" value="ECO:0007669"/>
    <property type="project" value="UniProtKB-ARBA"/>
</dbReference>
<organism evidence="12 13">
    <name type="scientific">Schleiferilactobacillus shenzhenensis LY-73</name>
    <dbReference type="NCBI Taxonomy" id="1231336"/>
    <lineage>
        <taxon>Bacteria</taxon>
        <taxon>Bacillati</taxon>
        <taxon>Bacillota</taxon>
        <taxon>Bacilli</taxon>
        <taxon>Lactobacillales</taxon>
        <taxon>Lactobacillaceae</taxon>
        <taxon>Schleiferilactobacillus</taxon>
    </lineage>
</organism>
<dbReference type="CDD" id="cd00773">
    <property type="entry name" value="HisRS-like_core"/>
    <property type="match status" value="1"/>
</dbReference>
<keyword evidence="3 9" id="KW-0436">Ligase</keyword>
<evidence type="ECO:0000256" key="3">
    <source>
        <dbReference type="ARBA" id="ARBA00022598"/>
    </source>
</evidence>
<dbReference type="InterPro" id="IPR045864">
    <property type="entry name" value="aa-tRNA-synth_II/BPL/LPL"/>
</dbReference>
<keyword evidence="13" id="KW-1185">Reference proteome</keyword>
<dbReference type="GO" id="GO:0016740">
    <property type="term" value="F:transferase activity"/>
    <property type="evidence" value="ECO:0007669"/>
    <property type="project" value="UniProtKB-ARBA"/>
</dbReference>
<keyword evidence="4 9" id="KW-0547">Nucleotide-binding</keyword>
<dbReference type="EC" id="6.1.1.21" evidence="9"/>
<dbReference type="PIRSF" id="PIRSF001549">
    <property type="entry name" value="His-tRNA_synth"/>
    <property type="match status" value="1"/>
</dbReference>
<dbReference type="InterPro" id="IPR004154">
    <property type="entry name" value="Anticodon-bd"/>
</dbReference>
<dbReference type="Gene3D" id="3.40.50.800">
    <property type="entry name" value="Anticodon-binding domain"/>
    <property type="match status" value="1"/>
</dbReference>
<sequence length="443" mass="49469">MCFLFRERKTTVKYQKPKGTADILPAAAEQWDTVEAKSREVFRRYRYGEIRVPLFESYDLYARSSGDTSDIVTKEMYDFDDKGGRHMALRPEGTAGVVRAYVENKLYGPEYPKPYRVYYMGPMFRYERPQSGRQREFHQIGVEAFGSESPLLDAETIQLGVDLLHNVGVHGLRIAINTLGDPETRTAYHHALVDYFKPHLSELSADSQVRLEKNPLRILDSKDPQDKPLVADAPSILDYLTPAAAAHFQAVKDALDQLHIAYTVDHTMVRGLDYYNHTIFEIMTSSPAFGNKELTVLAGGRYDGLVEQFGGPAVPGVGFGLGVERLMLLVQENEPAPTPAPLNVYIAALSEKAGIQALVLAHAIREAGYTVDMDFLNRKAKGQFKTANRENAQLVITLGDDELANQQASIKQMATGKQIQVPFTTVTGDFQRLYADLVEEGNN</sequence>
<dbReference type="NCBIfam" id="TIGR00442">
    <property type="entry name" value="hisS"/>
    <property type="match status" value="1"/>
</dbReference>
<evidence type="ECO:0000256" key="2">
    <source>
        <dbReference type="ARBA" id="ARBA00022490"/>
    </source>
</evidence>
<dbReference type="GO" id="GO:0005524">
    <property type="term" value="F:ATP binding"/>
    <property type="evidence" value="ECO:0007669"/>
    <property type="project" value="UniProtKB-UniRule"/>
</dbReference>
<evidence type="ECO:0000313" key="13">
    <source>
        <dbReference type="Proteomes" id="UP000030647"/>
    </source>
</evidence>
<keyword evidence="5 9" id="KW-0067">ATP-binding</keyword>
<dbReference type="SUPFAM" id="SSF52954">
    <property type="entry name" value="Class II aaRS ABD-related"/>
    <property type="match status" value="1"/>
</dbReference>